<evidence type="ECO:0008006" key="7">
    <source>
        <dbReference type="Google" id="ProtNLM"/>
    </source>
</evidence>
<keyword evidence="2" id="KW-0805">Transcription regulation</keyword>
<name>A0A199V4J1_ANACO</name>
<dbReference type="AlphaFoldDB" id="A0A199V4J1"/>
<feature type="region of interest" description="Disordered" evidence="4">
    <location>
        <begin position="1"/>
        <end position="24"/>
    </location>
</feature>
<evidence type="ECO:0000256" key="4">
    <source>
        <dbReference type="SAM" id="MobiDB-lite"/>
    </source>
</evidence>
<protein>
    <recommendedName>
        <fullName evidence="7">Transcription termination factor MTERF5, chloroplastic</fullName>
    </recommendedName>
</protein>
<organism evidence="5 6">
    <name type="scientific">Ananas comosus</name>
    <name type="common">Pineapple</name>
    <name type="synonym">Ananas ananas</name>
    <dbReference type="NCBI Taxonomy" id="4615"/>
    <lineage>
        <taxon>Eukaryota</taxon>
        <taxon>Viridiplantae</taxon>
        <taxon>Streptophyta</taxon>
        <taxon>Embryophyta</taxon>
        <taxon>Tracheophyta</taxon>
        <taxon>Spermatophyta</taxon>
        <taxon>Magnoliopsida</taxon>
        <taxon>Liliopsida</taxon>
        <taxon>Poales</taxon>
        <taxon>Bromeliaceae</taxon>
        <taxon>Bromelioideae</taxon>
        <taxon>Ananas</taxon>
    </lineage>
</organism>
<keyword evidence="3" id="KW-0809">Transit peptide</keyword>
<dbReference type="EMBL" id="LSRQ01003333">
    <property type="protein sequence ID" value="OAY71816.1"/>
    <property type="molecule type" value="Genomic_DNA"/>
</dbReference>
<dbReference type="SMART" id="SM00733">
    <property type="entry name" value="Mterf"/>
    <property type="match status" value="7"/>
</dbReference>
<evidence type="ECO:0000313" key="5">
    <source>
        <dbReference type="EMBL" id="OAY71816.1"/>
    </source>
</evidence>
<gene>
    <name evidence="5" type="ORF">ACMD2_00787</name>
</gene>
<dbReference type="Proteomes" id="UP000092600">
    <property type="component" value="Unassembled WGS sequence"/>
</dbReference>
<proteinExistence type="inferred from homology"/>
<reference evidence="5 6" key="1">
    <citation type="journal article" date="2016" name="DNA Res.">
        <title>The draft genome of MD-2 pineapple using hybrid error correction of long reads.</title>
        <authorList>
            <person name="Redwan R.M."/>
            <person name="Saidin A."/>
            <person name="Kumar S.V."/>
        </authorList>
    </citation>
    <scope>NUCLEOTIDE SEQUENCE [LARGE SCALE GENOMIC DNA]</scope>
    <source>
        <strain evidence="6">cv. MD2</strain>
        <tissue evidence="5">Leaf</tissue>
    </source>
</reference>
<evidence type="ECO:0000256" key="3">
    <source>
        <dbReference type="ARBA" id="ARBA00022946"/>
    </source>
</evidence>
<evidence type="ECO:0000256" key="1">
    <source>
        <dbReference type="ARBA" id="ARBA00007692"/>
    </source>
</evidence>
<dbReference type="PANTHER" id="PTHR13068:SF9">
    <property type="entry name" value="TRANSCRIPTION TERMINATION FACTOR MTERF5, CHLOROPLASTIC"/>
    <property type="match status" value="1"/>
</dbReference>
<dbReference type="GO" id="GO:0006353">
    <property type="term" value="P:DNA-templated transcription termination"/>
    <property type="evidence" value="ECO:0007669"/>
    <property type="project" value="UniProtKB-KW"/>
</dbReference>
<comment type="similarity">
    <text evidence="1">Belongs to the mTERF family.</text>
</comment>
<feature type="compositionally biased region" description="Pro residues" evidence="4">
    <location>
        <begin position="1"/>
        <end position="10"/>
    </location>
</feature>
<keyword evidence="2" id="KW-0804">Transcription</keyword>
<dbReference type="Pfam" id="PF02536">
    <property type="entry name" value="mTERF"/>
    <property type="match status" value="1"/>
</dbReference>
<evidence type="ECO:0000313" key="6">
    <source>
        <dbReference type="Proteomes" id="UP000092600"/>
    </source>
</evidence>
<dbReference type="PANTHER" id="PTHR13068">
    <property type="entry name" value="CGI-12 PROTEIN-RELATED"/>
    <property type="match status" value="1"/>
</dbReference>
<dbReference type="Gene3D" id="1.25.70.10">
    <property type="entry name" value="Transcription termination factor 3, mitochondrial"/>
    <property type="match status" value="1"/>
</dbReference>
<accession>A0A199V4J1</accession>
<keyword evidence="2" id="KW-0806">Transcription termination</keyword>
<evidence type="ECO:0000256" key="2">
    <source>
        <dbReference type="ARBA" id="ARBA00022472"/>
    </source>
</evidence>
<dbReference type="InterPro" id="IPR003690">
    <property type="entry name" value="MTERF"/>
</dbReference>
<dbReference type="GO" id="GO:0003676">
    <property type="term" value="F:nucleic acid binding"/>
    <property type="evidence" value="ECO:0007669"/>
    <property type="project" value="InterPro"/>
</dbReference>
<dbReference type="InterPro" id="IPR038538">
    <property type="entry name" value="MTERF_sf"/>
</dbReference>
<dbReference type="STRING" id="4615.A0A199V4J1"/>
<comment type="caution">
    <text evidence="5">The sequence shown here is derived from an EMBL/GenBank/DDBJ whole genome shotgun (WGS) entry which is preliminary data.</text>
</comment>
<sequence length="485" mass="54705">MSVRLAPPPLAGVRTTPPEPPNHPLVLPKPITISRLHNSRFPQHFVCKARMVADEFGVASARGFAAIPSSLLAAEREEAKAVLSLFLRKQGLSNAVAARTINKSDCFIDHLISMLHTKHKSRYLVGRELTTLEIRGALVPYLEVLLEEHGDMLVDVVENYPNPPGTERSIPSPTIIISDPTSRKERAITRVSQRNSQGVLPAQVLYLMDLGMDLDQIKTIARKFPAFAYYSLGRKIKPVVELLLDLGVPQSDIPTILNKRPQLCGISFSENLKPMMAYLESLGVDKSQWAKVIYRFPALLTYSRQKVKATLDYLAELGVPEKNIGKILTRCPHIISYSVDDNLKPTAEYFRSLGVNVASLIQKCPQTFGLSIEASLKPITEFFLGRGYSIEEVGTMVHRYGALYTFSLADNLKPKWAFFLTMEYPRSELVKFPHYFGYSLAERIKPRYRRMRECRVRLVLNQVLSVSDSKFESALEKKMDKLLKK</sequence>